<comment type="caution">
    <text evidence="2">The sequence shown here is derived from an EMBL/GenBank/DDBJ whole genome shotgun (WGS) entry which is preliminary data.</text>
</comment>
<evidence type="ECO:0000256" key="1">
    <source>
        <dbReference type="SAM" id="Phobius"/>
    </source>
</evidence>
<keyword evidence="3" id="KW-1185">Reference proteome</keyword>
<evidence type="ECO:0000313" key="3">
    <source>
        <dbReference type="Proteomes" id="UP001500630"/>
    </source>
</evidence>
<feature type="transmembrane region" description="Helical" evidence="1">
    <location>
        <begin position="79"/>
        <end position="102"/>
    </location>
</feature>
<reference evidence="3" key="1">
    <citation type="journal article" date="2019" name="Int. J. Syst. Evol. Microbiol.">
        <title>The Global Catalogue of Microorganisms (GCM) 10K type strain sequencing project: providing services to taxonomists for standard genome sequencing and annotation.</title>
        <authorList>
            <consortium name="The Broad Institute Genomics Platform"/>
            <consortium name="The Broad Institute Genome Sequencing Center for Infectious Disease"/>
            <person name="Wu L."/>
            <person name="Ma J."/>
        </authorList>
    </citation>
    <scope>NUCLEOTIDE SEQUENCE [LARGE SCALE GENOMIC DNA]</scope>
    <source>
        <strain evidence="3">JCM 17326</strain>
    </source>
</reference>
<organism evidence="2 3">
    <name type="scientific">Nonomuraea rosea</name>
    <dbReference type="NCBI Taxonomy" id="638574"/>
    <lineage>
        <taxon>Bacteria</taxon>
        <taxon>Bacillati</taxon>
        <taxon>Actinomycetota</taxon>
        <taxon>Actinomycetes</taxon>
        <taxon>Streptosporangiales</taxon>
        <taxon>Streptosporangiaceae</taxon>
        <taxon>Nonomuraea</taxon>
    </lineage>
</organism>
<dbReference type="RefSeq" id="WP_345563256.1">
    <property type="nucleotide sequence ID" value="NZ_BAABDQ010000007.1"/>
</dbReference>
<proteinExistence type="predicted"/>
<keyword evidence="1" id="KW-1133">Transmembrane helix</keyword>
<accession>A0ABP6WLH7</accession>
<feature type="transmembrane region" description="Helical" evidence="1">
    <location>
        <begin position="53"/>
        <end position="73"/>
    </location>
</feature>
<dbReference type="Proteomes" id="UP001500630">
    <property type="component" value="Unassembled WGS sequence"/>
</dbReference>
<name>A0ABP6WLH7_9ACTN</name>
<keyword evidence="1" id="KW-0472">Membrane</keyword>
<dbReference type="EMBL" id="BAABDQ010000007">
    <property type="protein sequence ID" value="GAA3553305.1"/>
    <property type="molecule type" value="Genomic_DNA"/>
</dbReference>
<feature type="transmembrane region" description="Helical" evidence="1">
    <location>
        <begin position="16"/>
        <end position="41"/>
    </location>
</feature>
<sequence length="124" mass="13086">MNSNSWLDGLFGLAEIFLLAPNTLVVAFLAVPVVTVVTLWLRGARAHLALKTARISLISVGTLLLMYAAYIALRHGGVAPVLQIETLAGVGLMIGGLACSVVEHARQEQSRGQSAGEHVTRTSP</sequence>
<evidence type="ECO:0000313" key="2">
    <source>
        <dbReference type="EMBL" id="GAA3553305.1"/>
    </source>
</evidence>
<protein>
    <submittedName>
        <fullName evidence="2">Uncharacterized protein</fullName>
    </submittedName>
</protein>
<keyword evidence="1" id="KW-0812">Transmembrane</keyword>
<gene>
    <name evidence="2" type="ORF">GCM10022419_037120</name>
</gene>